<gene>
    <name evidence="7" type="ORF">ACFPOC_12905</name>
</gene>
<evidence type="ECO:0000256" key="6">
    <source>
        <dbReference type="SAM" id="SignalP"/>
    </source>
</evidence>
<reference evidence="8" key="1">
    <citation type="journal article" date="2019" name="Int. J. Syst. Evol. Microbiol.">
        <title>The Global Catalogue of Microorganisms (GCM) 10K type strain sequencing project: providing services to taxonomists for standard genome sequencing and annotation.</title>
        <authorList>
            <consortium name="The Broad Institute Genomics Platform"/>
            <consortium name="The Broad Institute Genome Sequencing Center for Infectious Disease"/>
            <person name="Wu L."/>
            <person name="Ma J."/>
        </authorList>
    </citation>
    <scope>NUCLEOTIDE SEQUENCE [LARGE SCALE GENOMIC DNA]</scope>
    <source>
        <strain evidence="8">KACC 11588</strain>
    </source>
</reference>
<name>A0ABW0SES3_9RHOB</name>
<evidence type="ECO:0000313" key="7">
    <source>
        <dbReference type="EMBL" id="MFC5567305.1"/>
    </source>
</evidence>
<feature type="chain" id="PRO_5047421826" description="High-affinity zinc uptake system protein ZnuA" evidence="6">
    <location>
        <begin position="18"/>
        <end position="291"/>
    </location>
</feature>
<evidence type="ECO:0000256" key="3">
    <source>
        <dbReference type="ARBA" id="ARBA00022448"/>
    </source>
</evidence>
<dbReference type="InterPro" id="IPR006127">
    <property type="entry name" value="ZnuA-like"/>
</dbReference>
<keyword evidence="5" id="KW-0406">Ion transport</keyword>
<dbReference type="RefSeq" id="WP_209839488.1">
    <property type="nucleotide sequence ID" value="NZ_JAGGJP010000005.1"/>
</dbReference>
<keyword evidence="4 6" id="KW-0732">Signal</keyword>
<comment type="similarity">
    <text evidence="1">Belongs to the bacterial solute-binding protein 9 family.</text>
</comment>
<comment type="caution">
    <text evidence="7">The sequence shown here is derived from an EMBL/GenBank/DDBJ whole genome shotgun (WGS) entry which is preliminary data.</text>
</comment>
<dbReference type="Gene3D" id="3.40.50.1980">
    <property type="entry name" value="Nitrogenase molybdenum iron protein domain"/>
    <property type="match status" value="2"/>
</dbReference>
<dbReference type="Proteomes" id="UP001596056">
    <property type="component" value="Unassembled WGS sequence"/>
</dbReference>
<proteinExistence type="inferred from homology"/>
<sequence>MIRAAAVLLLAATPALAGPPAVLADIAPVQGLAQLVMGDLGTPGLIVPPGTSPHDASLSPSEARALTQADVIVRTGDALLPWLGEGIASLAPQARVLDLLATPGWTPLPASGPEHDDHDHGAIDPHAWLDPAVAAAWLPAIAATLSEADPENAATYAANATREADRLRALARTLRDRLQPLRGSGLATGHDSLRYFARAAALPPPRALSGLDGAAPSPSAVAALRESVQSGEIRCLLLDPETDPAWADTLAEGATLRTATVDPEGVTLPPGPQLYPLLIESLAAAVEGCLK</sequence>
<protein>
    <recommendedName>
        <fullName evidence="2">High-affinity zinc uptake system protein ZnuA</fullName>
    </recommendedName>
</protein>
<evidence type="ECO:0000256" key="2">
    <source>
        <dbReference type="ARBA" id="ARBA00015915"/>
    </source>
</evidence>
<dbReference type="SUPFAM" id="SSF53807">
    <property type="entry name" value="Helical backbone' metal receptor"/>
    <property type="match status" value="1"/>
</dbReference>
<dbReference type="Pfam" id="PF01297">
    <property type="entry name" value="ZnuA"/>
    <property type="match status" value="1"/>
</dbReference>
<accession>A0ABW0SES3</accession>
<evidence type="ECO:0000256" key="5">
    <source>
        <dbReference type="ARBA" id="ARBA00022906"/>
    </source>
</evidence>
<evidence type="ECO:0000256" key="1">
    <source>
        <dbReference type="ARBA" id="ARBA00011028"/>
    </source>
</evidence>
<keyword evidence="3" id="KW-0813">Transport</keyword>
<dbReference type="PANTHER" id="PTHR42953">
    <property type="entry name" value="HIGH-AFFINITY ZINC UPTAKE SYSTEM PROTEIN ZNUA-RELATED"/>
    <property type="match status" value="1"/>
</dbReference>
<keyword evidence="5" id="KW-0862">Zinc</keyword>
<evidence type="ECO:0000256" key="4">
    <source>
        <dbReference type="ARBA" id="ARBA00022729"/>
    </source>
</evidence>
<feature type="signal peptide" evidence="6">
    <location>
        <begin position="1"/>
        <end position="17"/>
    </location>
</feature>
<organism evidence="7 8">
    <name type="scientific">Rubellimicrobium aerolatum</name>
    <dbReference type="NCBI Taxonomy" id="490979"/>
    <lineage>
        <taxon>Bacteria</taxon>
        <taxon>Pseudomonadati</taxon>
        <taxon>Pseudomonadota</taxon>
        <taxon>Alphaproteobacteria</taxon>
        <taxon>Rhodobacterales</taxon>
        <taxon>Roseobacteraceae</taxon>
        <taxon>Rubellimicrobium</taxon>
    </lineage>
</organism>
<dbReference type="PANTHER" id="PTHR42953:SF3">
    <property type="entry name" value="HIGH-AFFINITY ZINC UPTAKE SYSTEM PROTEIN ZNUA"/>
    <property type="match status" value="1"/>
</dbReference>
<dbReference type="EMBL" id="JBHSNA010000013">
    <property type="protein sequence ID" value="MFC5567305.1"/>
    <property type="molecule type" value="Genomic_DNA"/>
</dbReference>
<evidence type="ECO:0000313" key="8">
    <source>
        <dbReference type="Proteomes" id="UP001596056"/>
    </source>
</evidence>
<dbReference type="InterPro" id="IPR050492">
    <property type="entry name" value="Bact_metal-bind_prot9"/>
</dbReference>
<keyword evidence="8" id="KW-1185">Reference proteome</keyword>
<keyword evidence="5" id="KW-0864">Zinc transport</keyword>